<proteinExistence type="predicted"/>
<dbReference type="Proteomes" id="UP001055879">
    <property type="component" value="Linkage Group LG10"/>
</dbReference>
<protein>
    <submittedName>
        <fullName evidence="1">Uncharacterized protein</fullName>
    </submittedName>
</protein>
<sequence length="301" mass="32735">MQSSMAMEELSSSTSQTFSSNSFFTPLLISIMGIGATALAILMYHLLVVRYCMRTHTARMASLQAFAGAGAGVPAGVDEKTLLNIPVITYVKTDDSNSDQCECAVCLGDIENRDRVRLLPNCKHVFHVSCIDEWFAGHASCPVCRVSVVAPDDEVRNCPICRSSVGGASADDRSVGSATAEPECDDQTDAAIEVSEPDGDGSADGSMRIHPRMVLRHCNSLVLPREAKGRLSGMELKRSLSMGQSSCVTIDIHVDNNVGRDCSYYFSFRDESIRQFQRVSSKVRQSISRMCVEQGNGILPY</sequence>
<comment type="caution">
    <text evidence="1">The sequence shown here is derived from an EMBL/GenBank/DDBJ whole genome shotgun (WGS) entry which is preliminary data.</text>
</comment>
<evidence type="ECO:0000313" key="1">
    <source>
        <dbReference type="EMBL" id="KAI3696716.1"/>
    </source>
</evidence>
<reference evidence="1 2" key="2">
    <citation type="journal article" date="2022" name="Mol. Ecol. Resour.">
        <title>The genomes of chicory, endive, great burdock and yacon provide insights into Asteraceae paleo-polyploidization history and plant inulin production.</title>
        <authorList>
            <person name="Fan W."/>
            <person name="Wang S."/>
            <person name="Wang H."/>
            <person name="Wang A."/>
            <person name="Jiang F."/>
            <person name="Liu H."/>
            <person name="Zhao H."/>
            <person name="Xu D."/>
            <person name="Zhang Y."/>
        </authorList>
    </citation>
    <scope>NUCLEOTIDE SEQUENCE [LARGE SCALE GENOMIC DNA]</scope>
    <source>
        <strain evidence="2">cv. Niubang</strain>
    </source>
</reference>
<name>A0ACB8ZHA8_ARCLA</name>
<reference evidence="2" key="1">
    <citation type="journal article" date="2022" name="Mol. Ecol. Resour.">
        <title>The genomes of chicory, endive, great burdock and yacon provide insights into Asteraceae palaeo-polyploidization history and plant inulin production.</title>
        <authorList>
            <person name="Fan W."/>
            <person name="Wang S."/>
            <person name="Wang H."/>
            <person name="Wang A."/>
            <person name="Jiang F."/>
            <person name="Liu H."/>
            <person name="Zhao H."/>
            <person name="Xu D."/>
            <person name="Zhang Y."/>
        </authorList>
    </citation>
    <scope>NUCLEOTIDE SEQUENCE [LARGE SCALE GENOMIC DNA]</scope>
    <source>
        <strain evidence="2">cv. Niubang</strain>
    </source>
</reference>
<evidence type="ECO:0000313" key="2">
    <source>
        <dbReference type="Proteomes" id="UP001055879"/>
    </source>
</evidence>
<gene>
    <name evidence="1" type="ORF">L6452_29219</name>
</gene>
<keyword evidence="2" id="KW-1185">Reference proteome</keyword>
<accession>A0ACB8ZHA8</accession>
<dbReference type="EMBL" id="CM042056">
    <property type="protein sequence ID" value="KAI3696716.1"/>
    <property type="molecule type" value="Genomic_DNA"/>
</dbReference>
<organism evidence="1 2">
    <name type="scientific">Arctium lappa</name>
    <name type="common">Greater burdock</name>
    <name type="synonym">Lappa major</name>
    <dbReference type="NCBI Taxonomy" id="4217"/>
    <lineage>
        <taxon>Eukaryota</taxon>
        <taxon>Viridiplantae</taxon>
        <taxon>Streptophyta</taxon>
        <taxon>Embryophyta</taxon>
        <taxon>Tracheophyta</taxon>
        <taxon>Spermatophyta</taxon>
        <taxon>Magnoliopsida</taxon>
        <taxon>eudicotyledons</taxon>
        <taxon>Gunneridae</taxon>
        <taxon>Pentapetalae</taxon>
        <taxon>asterids</taxon>
        <taxon>campanulids</taxon>
        <taxon>Asterales</taxon>
        <taxon>Asteraceae</taxon>
        <taxon>Carduoideae</taxon>
        <taxon>Cardueae</taxon>
        <taxon>Arctiinae</taxon>
        <taxon>Arctium</taxon>
    </lineage>
</organism>